<name>A0A3G9J7Y3_9BACL</name>
<dbReference type="InterPro" id="IPR010559">
    <property type="entry name" value="Sig_transdc_His_kin_internal"/>
</dbReference>
<keyword evidence="15" id="KW-1185">Reference proteome</keyword>
<dbReference type="Proteomes" id="UP000275368">
    <property type="component" value="Chromosome"/>
</dbReference>
<dbReference type="CDD" id="cd06225">
    <property type="entry name" value="HAMP"/>
    <property type="match status" value="1"/>
</dbReference>
<dbReference type="GO" id="GO:0005886">
    <property type="term" value="C:plasma membrane"/>
    <property type="evidence" value="ECO:0007669"/>
    <property type="project" value="UniProtKB-SubCell"/>
</dbReference>
<dbReference type="InterPro" id="IPR036890">
    <property type="entry name" value="HATPase_C_sf"/>
</dbReference>
<dbReference type="SUPFAM" id="SSF158472">
    <property type="entry name" value="HAMP domain-like"/>
    <property type="match status" value="1"/>
</dbReference>
<dbReference type="RefSeq" id="WP_125659254.1">
    <property type="nucleotide sequence ID" value="NZ_AP019308.1"/>
</dbReference>
<evidence type="ECO:0000256" key="5">
    <source>
        <dbReference type="ARBA" id="ARBA00022553"/>
    </source>
</evidence>
<evidence type="ECO:0000256" key="2">
    <source>
        <dbReference type="ARBA" id="ARBA00004651"/>
    </source>
</evidence>
<keyword evidence="5" id="KW-0597">Phosphoprotein</keyword>
<dbReference type="GO" id="GO:0005524">
    <property type="term" value="F:ATP binding"/>
    <property type="evidence" value="ECO:0007669"/>
    <property type="project" value="UniProtKB-KW"/>
</dbReference>
<keyword evidence="9 14" id="KW-0418">Kinase</keyword>
<keyword evidence="11" id="KW-1133">Transmembrane helix</keyword>
<dbReference type="Pfam" id="PF06580">
    <property type="entry name" value="His_kinase"/>
    <property type="match status" value="1"/>
</dbReference>
<keyword evidence="6" id="KW-0808">Transferase</keyword>
<dbReference type="Gene3D" id="3.30.565.10">
    <property type="entry name" value="Histidine kinase-like ATPase, C-terminal domain"/>
    <property type="match status" value="1"/>
</dbReference>
<dbReference type="PRINTS" id="PR00344">
    <property type="entry name" value="BCTRLSENSOR"/>
</dbReference>
<evidence type="ECO:0000313" key="15">
    <source>
        <dbReference type="Proteomes" id="UP000275368"/>
    </source>
</evidence>
<dbReference type="GO" id="GO:0000155">
    <property type="term" value="F:phosphorelay sensor kinase activity"/>
    <property type="evidence" value="ECO:0007669"/>
    <property type="project" value="InterPro"/>
</dbReference>
<evidence type="ECO:0000256" key="11">
    <source>
        <dbReference type="ARBA" id="ARBA00022989"/>
    </source>
</evidence>
<dbReference type="InterPro" id="IPR003594">
    <property type="entry name" value="HATPase_dom"/>
</dbReference>
<keyword evidence="4" id="KW-1003">Cell membrane</keyword>
<dbReference type="PROSITE" id="PS50109">
    <property type="entry name" value="HIS_KIN"/>
    <property type="match status" value="1"/>
</dbReference>
<dbReference type="Pfam" id="PF00672">
    <property type="entry name" value="HAMP"/>
    <property type="match status" value="1"/>
</dbReference>
<evidence type="ECO:0000256" key="9">
    <source>
        <dbReference type="ARBA" id="ARBA00022777"/>
    </source>
</evidence>
<organism evidence="14 15">
    <name type="scientific">Paenibacillus baekrokdamisoli</name>
    <dbReference type="NCBI Taxonomy" id="1712516"/>
    <lineage>
        <taxon>Bacteria</taxon>
        <taxon>Bacillati</taxon>
        <taxon>Bacillota</taxon>
        <taxon>Bacilli</taxon>
        <taxon>Bacillales</taxon>
        <taxon>Paenibacillaceae</taxon>
        <taxon>Paenibacillus</taxon>
    </lineage>
</organism>
<keyword evidence="7" id="KW-0812">Transmembrane</keyword>
<dbReference type="EMBL" id="AP019308">
    <property type="protein sequence ID" value="BBH21951.1"/>
    <property type="molecule type" value="Genomic_DNA"/>
</dbReference>
<proteinExistence type="predicted"/>
<evidence type="ECO:0000256" key="10">
    <source>
        <dbReference type="ARBA" id="ARBA00022840"/>
    </source>
</evidence>
<sequence>MRVGSIYRKYFRNNLFIKIILLFSVITIVTIIAFSYLMFRSMSATVINRELDNQKKAMESINNNITSKHDSVNAMIEGLYRDSSLSAGMTYFLTHSYPEYVQHNLEMYDPNTSRVGSEVLQYFKNKLEDDTDISNLILYSADQQSLYAYNHNKLLKFYNTDSVHTYIPDAMALEGGSITLPNGWIRKVIQQWDTHLYSVRMQINDRQSYTNIGQLVVYYNSDSIWKALADDKDELKGRILVLTNEGGVLFDSLGRMYGKVYPNMDKIDSFYESSELVQNTYVTKLTQSKGGVVVLGMISAEEMAQSYRGLRNTILTISAICIFVAIVIPSLFVIRFAKRTNEIIRFTHKVKKGDLSARIHNPKEDELGQISHSFNEMLDELNQYIDQVYKADIKQKESELTALQARINPHFLYNTLEVIRMRAISHGAQDVSEMIYSLSALFRSFVQQKTIYLLKDELEACRLYLELFRIRYKDKFSYVIECDSELGRKRFLRMSLQPIIENYIVHGLRSERTDNQITIKAMRFDKGIRVQIIDNGNGIAEDRLGTIKQMLSPDAPEGESFGLRSVNERIKLLYGSEYGIQIESNPGVGTSVNIWLPSIEDKESYDV</sequence>
<dbReference type="InterPro" id="IPR050640">
    <property type="entry name" value="Bact_2-comp_sensor_kinase"/>
</dbReference>
<dbReference type="SMART" id="SM00387">
    <property type="entry name" value="HATPase_c"/>
    <property type="match status" value="1"/>
</dbReference>
<evidence type="ECO:0000256" key="6">
    <source>
        <dbReference type="ARBA" id="ARBA00022679"/>
    </source>
</evidence>
<dbReference type="SMART" id="SM00304">
    <property type="entry name" value="HAMP"/>
    <property type="match status" value="1"/>
</dbReference>
<dbReference type="PANTHER" id="PTHR34220">
    <property type="entry name" value="SENSOR HISTIDINE KINASE YPDA"/>
    <property type="match status" value="1"/>
</dbReference>
<dbReference type="Pfam" id="PF02518">
    <property type="entry name" value="HATPase_c"/>
    <property type="match status" value="1"/>
</dbReference>
<keyword evidence="10" id="KW-0067">ATP-binding</keyword>
<dbReference type="InterPro" id="IPR004358">
    <property type="entry name" value="Sig_transdc_His_kin-like_C"/>
</dbReference>
<comment type="catalytic activity">
    <reaction evidence="1">
        <text>ATP + protein L-histidine = ADP + protein N-phospho-L-histidine.</text>
        <dbReference type="EC" id="2.7.13.3"/>
    </reaction>
</comment>
<dbReference type="EC" id="2.7.13.3" evidence="3"/>
<evidence type="ECO:0000256" key="1">
    <source>
        <dbReference type="ARBA" id="ARBA00000085"/>
    </source>
</evidence>
<dbReference type="KEGG" id="pbk:Back11_32960"/>
<dbReference type="InterPro" id="IPR003660">
    <property type="entry name" value="HAMP_dom"/>
</dbReference>
<comment type="subcellular location">
    <subcellularLocation>
        <location evidence="2">Cell membrane</location>
        <topology evidence="2">Multi-pass membrane protein</topology>
    </subcellularLocation>
</comment>
<evidence type="ECO:0000256" key="13">
    <source>
        <dbReference type="ARBA" id="ARBA00023136"/>
    </source>
</evidence>
<dbReference type="SUPFAM" id="SSF55874">
    <property type="entry name" value="ATPase domain of HSP90 chaperone/DNA topoisomerase II/histidine kinase"/>
    <property type="match status" value="1"/>
</dbReference>
<dbReference type="PROSITE" id="PS50885">
    <property type="entry name" value="HAMP"/>
    <property type="match status" value="1"/>
</dbReference>
<dbReference type="Gene3D" id="6.10.340.10">
    <property type="match status" value="1"/>
</dbReference>
<dbReference type="InterPro" id="IPR005467">
    <property type="entry name" value="His_kinase_dom"/>
</dbReference>
<accession>A0A3G9J7Y3</accession>
<gene>
    <name evidence="14" type="ORF">Back11_32960</name>
</gene>
<evidence type="ECO:0000256" key="12">
    <source>
        <dbReference type="ARBA" id="ARBA00023012"/>
    </source>
</evidence>
<evidence type="ECO:0000256" key="4">
    <source>
        <dbReference type="ARBA" id="ARBA00022475"/>
    </source>
</evidence>
<evidence type="ECO:0000256" key="7">
    <source>
        <dbReference type="ARBA" id="ARBA00022692"/>
    </source>
</evidence>
<keyword evidence="8" id="KW-0547">Nucleotide-binding</keyword>
<evidence type="ECO:0000256" key="8">
    <source>
        <dbReference type="ARBA" id="ARBA00022741"/>
    </source>
</evidence>
<keyword evidence="13" id="KW-0472">Membrane</keyword>
<protein>
    <recommendedName>
        <fullName evidence="3">histidine kinase</fullName>
        <ecNumber evidence="3">2.7.13.3</ecNumber>
    </recommendedName>
</protein>
<dbReference type="AlphaFoldDB" id="A0A3G9J7Y3"/>
<evidence type="ECO:0000256" key="3">
    <source>
        <dbReference type="ARBA" id="ARBA00012438"/>
    </source>
</evidence>
<keyword evidence="12" id="KW-0902">Two-component regulatory system</keyword>
<evidence type="ECO:0000313" key="14">
    <source>
        <dbReference type="EMBL" id="BBH21951.1"/>
    </source>
</evidence>
<reference evidence="14 15" key="1">
    <citation type="submission" date="2018-11" db="EMBL/GenBank/DDBJ databases">
        <title>Complete genome sequence of Paenibacillus baekrokdamisoli strain KCTC 33723.</title>
        <authorList>
            <person name="Kang S.W."/>
            <person name="Lee K.C."/>
            <person name="Kim K.K."/>
            <person name="Kim J.S."/>
            <person name="Kim D.S."/>
            <person name="Ko S.H."/>
            <person name="Yang S.H."/>
            <person name="Lee J.S."/>
        </authorList>
    </citation>
    <scope>NUCLEOTIDE SEQUENCE [LARGE SCALE GENOMIC DNA]</scope>
    <source>
        <strain evidence="14 15">KCTC 33723</strain>
    </source>
</reference>
<dbReference type="OrthoDB" id="9776552at2"/>
<dbReference type="PANTHER" id="PTHR34220:SF11">
    <property type="entry name" value="SENSOR PROTEIN KINASE HPTS"/>
    <property type="match status" value="1"/>
</dbReference>